<proteinExistence type="predicted"/>
<reference evidence="2" key="2">
    <citation type="submission" date="2015-01" db="EMBL/GenBank/DDBJ databases">
        <title>Evolutionary Origins and Diversification of the Mycorrhizal Mutualists.</title>
        <authorList>
            <consortium name="DOE Joint Genome Institute"/>
            <consortium name="Mycorrhizal Genomics Consortium"/>
            <person name="Kohler A."/>
            <person name="Kuo A."/>
            <person name="Nagy L.G."/>
            <person name="Floudas D."/>
            <person name="Copeland A."/>
            <person name="Barry K.W."/>
            <person name="Cichocki N."/>
            <person name="Veneault-Fourrey C."/>
            <person name="LaButti K."/>
            <person name="Lindquist E.A."/>
            <person name="Lipzen A."/>
            <person name="Lundell T."/>
            <person name="Morin E."/>
            <person name="Murat C."/>
            <person name="Riley R."/>
            <person name="Ohm R."/>
            <person name="Sun H."/>
            <person name="Tunlid A."/>
            <person name="Henrissat B."/>
            <person name="Grigoriev I.V."/>
            <person name="Hibbett D.S."/>
            <person name="Martin F."/>
        </authorList>
    </citation>
    <scope>NUCLEOTIDE SEQUENCE [LARGE SCALE GENOMIC DNA]</scope>
    <source>
        <strain evidence="2">Ve08.2h10</strain>
    </source>
</reference>
<accession>A0A0D0DRB1</accession>
<dbReference type="AlphaFoldDB" id="A0A0D0DRB1"/>
<reference evidence="1 2" key="1">
    <citation type="submission" date="2014-04" db="EMBL/GenBank/DDBJ databases">
        <authorList>
            <consortium name="DOE Joint Genome Institute"/>
            <person name="Kuo A."/>
            <person name="Kohler A."/>
            <person name="Jargeat P."/>
            <person name="Nagy L.G."/>
            <person name="Floudas D."/>
            <person name="Copeland A."/>
            <person name="Barry K.W."/>
            <person name="Cichocki N."/>
            <person name="Veneault-Fourrey C."/>
            <person name="LaButti K."/>
            <person name="Lindquist E.A."/>
            <person name="Lipzen A."/>
            <person name="Lundell T."/>
            <person name="Morin E."/>
            <person name="Murat C."/>
            <person name="Sun H."/>
            <person name="Tunlid A."/>
            <person name="Henrissat B."/>
            <person name="Grigoriev I.V."/>
            <person name="Hibbett D.S."/>
            <person name="Martin F."/>
            <person name="Nordberg H.P."/>
            <person name="Cantor M.N."/>
            <person name="Hua S.X."/>
        </authorList>
    </citation>
    <scope>NUCLEOTIDE SEQUENCE [LARGE SCALE GENOMIC DNA]</scope>
    <source>
        <strain evidence="1 2">Ve08.2h10</strain>
    </source>
</reference>
<keyword evidence="2" id="KW-1185">Reference proteome</keyword>
<organism evidence="1 2">
    <name type="scientific">Paxillus rubicundulus Ve08.2h10</name>
    <dbReference type="NCBI Taxonomy" id="930991"/>
    <lineage>
        <taxon>Eukaryota</taxon>
        <taxon>Fungi</taxon>
        <taxon>Dikarya</taxon>
        <taxon>Basidiomycota</taxon>
        <taxon>Agaricomycotina</taxon>
        <taxon>Agaricomycetes</taxon>
        <taxon>Agaricomycetidae</taxon>
        <taxon>Boletales</taxon>
        <taxon>Paxilineae</taxon>
        <taxon>Paxillaceae</taxon>
        <taxon>Paxillus</taxon>
    </lineage>
</organism>
<evidence type="ECO:0000313" key="1">
    <source>
        <dbReference type="EMBL" id="KIK95433.1"/>
    </source>
</evidence>
<dbReference type="HOGENOM" id="CLU_2831897_0_0_1"/>
<name>A0A0D0DRB1_9AGAM</name>
<gene>
    <name evidence="1" type="ORF">PAXRUDRAFT_827024</name>
</gene>
<dbReference type="InParanoid" id="A0A0D0DRB1"/>
<dbReference type="Proteomes" id="UP000054538">
    <property type="component" value="Unassembled WGS sequence"/>
</dbReference>
<dbReference type="EMBL" id="KN825042">
    <property type="protein sequence ID" value="KIK95433.1"/>
    <property type="molecule type" value="Genomic_DNA"/>
</dbReference>
<evidence type="ECO:0000313" key="2">
    <source>
        <dbReference type="Proteomes" id="UP000054538"/>
    </source>
</evidence>
<protein>
    <submittedName>
        <fullName evidence="1">Uncharacterized protein</fullName>
    </submittedName>
</protein>
<sequence length="66" mass="7758">MVIIPQAVLNVAVAQGDWYHETIESGIRGTRWYLQSWFSQLTLPKATHPPSRPHTSPPTWWVWFRK</sequence>